<protein>
    <recommendedName>
        <fullName evidence="6">Metallo-beta-lactamase domain-containing protein</fullName>
    </recommendedName>
</protein>
<comment type="caution">
    <text evidence="7">The sequence shown here is derived from an EMBL/GenBank/DDBJ whole genome shotgun (WGS) entry which is preliminary data.</text>
</comment>
<dbReference type="CDD" id="cd07720">
    <property type="entry name" value="OPHC2-like_MBL-fold"/>
    <property type="match status" value="1"/>
</dbReference>
<evidence type="ECO:0000313" key="8">
    <source>
        <dbReference type="Proteomes" id="UP000192578"/>
    </source>
</evidence>
<comment type="similarity">
    <text evidence="1">Belongs to the metallo-beta-lactamase superfamily.</text>
</comment>
<dbReference type="Proteomes" id="UP000192578">
    <property type="component" value="Unassembled WGS sequence"/>
</dbReference>
<feature type="signal peptide" evidence="5">
    <location>
        <begin position="1"/>
        <end position="29"/>
    </location>
</feature>
<keyword evidence="3" id="KW-0378">Hydrolase</keyword>
<feature type="chain" id="PRO_5013365984" description="Metallo-beta-lactamase domain-containing protein" evidence="5">
    <location>
        <begin position="30"/>
        <end position="331"/>
    </location>
</feature>
<dbReference type="Pfam" id="PF00753">
    <property type="entry name" value="Lactamase_B"/>
    <property type="match status" value="1"/>
</dbReference>
<dbReference type="InterPro" id="IPR036866">
    <property type="entry name" value="RibonucZ/Hydroxyglut_hydro"/>
</dbReference>
<name>A0A1W0XAV0_HYPEX</name>
<organism evidence="7 8">
    <name type="scientific">Hypsibius exemplaris</name>
    <name type="common">Freshwater tardigrade</name>
    <dbReference type="NCBI Taxonomy" id="2072580"/>
    <lineage>
        <taxon>Eukaryota</taxon>
        <taxon>Metazoa</taxon>
        <taxon>Ecdysozoa</taxon>
        <taxon>Tardigrada</taxon>
        <taxon>Eutardigrada</taxon>
        <taxon>Parachela</taxon>
        <taxon>Hypsibioidea</taxon>
        <taxon>Hypsibiidae</taxon>
        <taxon>Hypsibius</taxon>
    </lineage>
</organism>
<evidence type="ECO:0000313" key="7">
    <source>
        <dbReference type="EMBL" id="OQV24401.1"/>
    </source>
</evidence>
<sequence length="331" mass="36250">MILHPKRIAGWMSSLSFLAALLPIPCTPAAVPQVKTPGPGFFRLMVGDFEVTALHDGTNKLPIDKLMPSVPDTEFKSALDHADIPLPITISVNAFLINTNEHLVLIDSGGGFLLGNCCGLLMGNLRAAGYRPEQVDFIFLTHLHRDHQGGLLALDGQIAFPNAVVKMSQSEADYWLDPTTNRANSSVPMAPYRSAKQFQPFNATDGDLVPGIRPFTRLGHTPGHSPYFVESRGQTLVAWGDITHFEAVQMSNPAATMTFDFDQTEARKARLDLIELVVKNKYLVAGAHIAFPGIGHVHRQAGPRSKGQRYLWVPVRYDSDPTSVKTANFSI</sequence>
<evidence type="ECO:0000256" key="1">
    <source>
        <dbReference type="ARBA" id="ARBA00007749"/>
    </source>
</evidence>
<keyword evidence="4" id="KW-0862">Zinc</keyword>
<evidence type="ECO:0000256" key="2">
    <source>
        <dbReference type="ARBA" id="ARBA00022723"/>
    </source>
</evidence>
<dbReference type="AlphaFoldDB" id="A0A1W0XAV0"/>
<dbReference type="SMART" id="SM00849">
    <property type="entry name" value="Lactamase_B"/>
    <property type="match status" value="1"/>
</dbReference>
<proteinExistence type="inferred from homology"/>
<gene>
    <name evidence="7" type="ORF">BV898_01936</name>
</gene>
<dbReference type="SUPFAM" id="SSF56281">
    <property type="entry name" value="Metallo-hydrolase/oxidoreductase"/>
    <property type="match status" value="1"/>
</dbReference>
<evidence type="ECO:0000256" key="3">
    <source>
        <dbReference type="ARBA" id="ARBA00022801"/>
    </source>
</evidence>
<keyword evidence="5" id="KW-0732">Signal</keyword>
<feature type="domain" description="Metallo-beta-lactamase" evidence="6">
    <location>
        <begin position="91"/>
        <end position="288"/>
    </location>
</feature>
<accession>A0A1W0XAV0</accession>
<dbReference type="InterPro" id="IPR001279">
    <property type="entry name" value="Metallo-B-lactamas"/>
</dbReference>
<dbReference type="PANTHER" id="PTHR42978:SF6">
    <property type="entry name" value="QUORUM-QUENCHING LACTONASE YTNP-RELATED"/>
    <property type="match status" value="1"/>
</dbReference>
<dbReference type="InterPro" id="IPR051013">
    <property type="entry name" value="MBL_superfamily_lactonases"/>
</dbReference>
<dbReference type="GO" id="GO:0016787">
    <property type="term" value="F:hydrolase activity"/>
    <property type="evidence" value="ECO:0007669"/>
    <property type="project" value="UniProtKB-KW"/>
</dbReference>
<reference evidence="8" key="1">
    <citation type="submission" date="2017-01" db="EMBL/GenBank/DDBJ databases">
        <title>Comparative genomics of anhydrobiosis in the tardigrade Hypsibius dujardini.</title>
        <authorList>
            <person name="Yoshida Y."/>
            <person name="Koutsovoulos G."/>
            <person name="Laetsch D."/>
            <person name="Stevens L."/>
            <person name="Kumar S."/>
            <person name="Horikawa D."/>
            <person name="Ishino K."/>
            <person name="Komine S."/>
            <person name="Tomita M."/>
            <person name="Blaxter M."/>
            <person name="Arakawa K."/>
        </authorList>
    </citation>
    <scope>NUCLEOTIDE SEQUENCE [LARGE SCALE GENOMIC DNA]</scope>
    <source>
        <strain evidence="8">Z151</strain>
    </source>
</reference>
<dbReference type="GO" id="GO:0046872">
    <property type="term" value="F:metal ion binding"/>
    <property type="evidence" value="ECO:0007669"/>
    <property type="project" value="UniProtKB-KW"/>
</dbReference>
<dbReference type="Gene3D" id="3.60.15.10">
    <property type="entry name" value="Ribonuclease Z/Hydroxyacylglutathione hydrolase-like"/>
    <property type="match status" value="1"/>
</dbReference>
<keyword evidence="2" id="KW-0479">Metal-binding</keyword>
<evidence type="ECO:0000256" key="4">
    <source>
        <dbReference type="ARBA" id="ARBA00022833"/>
    </source>
</evidence>
<keyword evidence="8" id="KW-1185">Reference proteome</keyword>
<evidence type="ECO:0000259" key="6">
    <source>
        <dbReference type="SMART" id="SM00849"/>
    </source>
</evidence>
<evidence type="ECO:0000256" key="5">
    <source>
        <dbReference type="SAM" id="SignalP"/>
    </source>
</evidence>
<dbReference type="OrthoDB" id="10250730at2759"/>
<dbReference type="EMBL" id="MTYJ01000007">
    <property type="protein sequence ID" value="OQV24401.1"/>
    <property type="molecule type" value="Genomic_DNA"/>
</dbReference>
<dbReference type="PANTHER" id="PTHR42978">
    <property type="entry name" value="QUORUM-QUENCHING LACTONASE YTNP-RELATED-RELATED"/>
    <property type="match status" value="1"/>
</dbReference>